<keyword evidence="1" id="KW-0472">Membrane</keyword>
<gene>
    <name evidence="2" type="ORF">DBO85_05565</name>
</gene>
<sequence>MVAGELVYADGSDLSATCLTCDAPEIVETRDVLLEWAPLWASYLKATGVLGFFYRMKVQRAHLRVAYCAKHRTRPLARRLLAYSVLLLAAALLAIGHDLQHVPLMLSGVVLLFVFLGLVSSDSRPRPLRIQNGLVYLAPRSRRAPSPPTARNRD</sequence>
<name>A0A2T5PC25_9PSED</name>
<evidence type="ECO:0000313" key="2">
    <source>
        <dbReference type="EMBL" id="PTU75296.1"/>
    </source>
</evidence>
<dbReference type="Proteomes" id="UP000244064">
    <property type="component" value="Unassembled WGS sequence"/>
</dbReference>
<proteinExistence type="predicted"/>
<feature type="transmembrane region" description="Helical" evidence="1">
    <location>
        <begin position="102"/>
        <end position="119"/>
    </location>
</feature>
<dbReference type="EMBL" id="QASN01000008">
    <property type="protein sequence ID" value="PTU75296.1"/>
    <property type="molecule type" value="Genomic_DNA"/>
</dbReference>
<comment type="caution">
    <text evidence="2">The sequence shown here is derived from an EMBL/GenBank/DDBJ whole genome shotgun (WGS) entry which is preliminary data.</text>
</comment>
<accession>A0A2T5PC25</accession>
<protein>
    <submittedName>
        <fullName evidence="2">Uncharacterized protein</fullName>
    </submittedName>
</protein>
<reference evidence="2 3" key="1">
    <citation type="submission" date="2018-04" db="EMBL/GenBank/DDBJ databases">
        <title>Pseudomonas sp. nov., isolated from mangrove soil.</title>
        <authorList>
            <person name="Chen C."/>
        </authorList>
    </citation>
    <scope>NUCLEOTIDE SEQUENCE [LARGE SCALE GENOMIC DNA]</scope>
    <source>
        <strain evidence="2 3">TC-11</strain>
    </source>
</reference>
<dbReference type="RefSeq" id="WP_108106082.1">
    <property type="nucleotide sequence ID" value="NZ_QASN01000008.1"/>
</dbReference>
<feature type="transmembrane region" description="Helical" evidence="1">
    <location>
        <begin position="80"/>
        <end position="96"/>
    </location>
</feature>
<keyword evidence="1" id="KW-1133">Transmembrane helix</keyword>
<feature type="transmembrane region" description="Helical" evidence="1">
    <location>
        <begin position="37"/>
        <end position="54"/>
    </location>
</feature>
<organism evidence="2 3">
    <name type="scientific">Pseudomonas mangrovi</name>
    <dbReference type="NCBI Taxonomy" id="2161748"/>
    <lineage>
        <taxon>Bacteria</taxon>
        <taxon>Pseudomonadati</taxon>
        <taxon>Pseudomonadota</taxon>
        <taxon>Gammaproteobacteria</taxon>
        <taxon>Pseudomonadales</taxon>
        <taxon>Pseudomonadaceae</taxon>
        <taxon>Pseudomonas</taxon>
    </lineage>
</organism>
<evidence type="ECO:0000256" key="1">
    <source>
        <dbReference type="SAM" id="Phobius"/>
    </source>
</evidence>
<keyword evidence="3" id="KW-1185">Reference proteome</keyword>
<evidence type="ECO:0000313" key="3">
    <source>
        <dbReference type="Proteomes" id="UP000244064"/>
    </source>
</evidence>
<keyword evidence="1" id="KW-0812">Transmembrane</keyword>
<dbReference type="AlphaFoldDB" id="A0A2T5PC25"/>